<protein>
    <submittedName>
        <fullName evidence="1">Uncharacterized protein</fullName>
    </submittedName>
</protein>
<organism evidence="1 2">
    <name type="scientific">Cellulomonas gilvus (strain ATCC 13127 / NRRL B-14078)</name>
    <name type="common">Cellvibrio gilvus</name>
    <dbReference type="NCBI Taxonomy" id="593907"/>
    <lineage>
        <taxon>Bacteria</taxon>
        <taxon>Bacillati</taxon>
        <taxon>Actinomycetota</taxon>
        <taxon>Actinomycetes</taxon>
        <taxon>Micrococcales</taxon>
        <taxon>Cellulomonadaceae</taxon>
        <taxon>Cellulomonas</taxon>
    </lineage>
</organism>
<evidence type="ECO:0000313" key="1">
    <source>
        <dbReference type="EMBL" id="AEI11799.1"/>
    </source>
</evidence>
<dbReference type="HOGENOM" id="CLU_2367730_0_0_11"/>
<dbReference type="OrthoDB" id="5195718at2"/>
<dbReference type="STRING" id="593907.Celgi_1280"/>
<dbReference type="AlphaFoldDB" id="F8A2E2"/>
<reference evidence="2" key="1">
    <citation type="submission" date="2011-04" db="EMBL/GenBank/DDBJ databases">
        <title>Complete sequence of Cellvibrio gilvus ATCC 13127.</title>
        <authorList>
            <person name="Lucas S."/>
            <person name="Han J."/>
            <person name="Lapidus A."/>
            <person name="Cheng J.-F."/>
            <person name="Goodwin L."/>
            <person name="Pitluck S."/>
            <person name="Peters L."/>
            <person name="Munk A."/>
            <person name="Detter J.C."/>
            <person name="Han C."/>
            <person name="Tapia R."/>
            <person name="Land M."/>
            <person name="Hauser L."/>
            <person name="Kyrpides N."/>
            <person name="Ivanova N."/>
            <person name="Ovchinnikova G."/>
            <person name="Pagani I."/>
            <person name="Mead D."/>
            <person name="Brumm P."/>
            <person name="Woyke T."/>
        </authorList>
    </citation>
    <scope>NUCLEOTIDE SEQUENCE [LARGE SCALE GENOMIC DNA]</scope>
    <source>
        <strain evidence="2">ATCC 13127 / NRRL B-14078</strain>
    </source>
</reference>
<proteinExistence type="predicted"/>
<name>F8A2E2_CELGA</name>
<accession>F8A2E2</accession>
<dbReference type="EMBL" id="CP002665">
    <property type="protein sequence ID" value="AEI11799.1"/>
    <property type="molecule type" value="Genomic_DNA"/>
</dbReference>
<keyword evidence="2" id="KW-1185">Reference proteome</keyword>
<gene>
    <name evidence="1" type="ordered locus">Celgi_1280</name>
</gene>
<dbReference type="RefSeq" id="WP_013883318.1">
    <property type="nucleotide sequence ID" value="NC_015671.1"/>
</dbReference>
<sequence length="95" mass="10926">MGSAADGPWAGADRWQALLNEREIPPSSRQRRLTAPIPVRARLVWERDGEEIIETMATHWAGRAVLVRTSDRRRRFHGVWLDSTDVQRLSHKVES</sequence>
<dbReference type="KEGG" id="cga:Celgi_1280"/>
<evidence type="ECO:0000313" key="2">
    <source>
        <dbReference type="Proteomes" id="UP000000485"/>
    </source>
</evidence>
<dbReference type="Proteomes" id="UP000000485">
    <property type="component" value="Chromosome"/>
</dbReference>